<sequence length="149" mass="16963">MGVTCSNPDFRGTFGVTADEISINCKDYVNSESKNCMDNGSILDDLHPFGVPSKKSMFNCRTDSIRTLFEYNVESDNPTLNSQVPWTNSYYNRKRNSFEVTKTMSKKESISILKESQLQRSLENKATRKKSLVLQNWISGELDNSVLEQ</sequence>
<reference evidence="1 2" key="1">
    <citation type="journal article" date="2013" name="Nature">
        <title>Insights into bilaterian evolution from three spiralian genomes.</title>
        <authorList>
            <person name="Simakov O."/>
            <person name="Marletaz F."/>
            <person name="Cho S.J."/>
            <person name="Edsinger-Gonzales E."/>
            <person name="Havlak P."/>
            <person name="Hellsten U."/>
            <person name="Kuo D.H."/>
            <person name="Larsson T."/>
            <person name="Lv J."/>
            <person name="Arendt D."/>
            <person name="Savage R."/>
            <person name="Osoegawa K."/>
            <person name="de Jong P."/>
            <person name="Grimwood J."/>
            <person name="Chapman J.A."/>
            <person name="Shapiro H."/>
            <person name="Aerts A."/>
            <person name="Otillar R.P."/>
            <person name="Terry A.Y."/>
            <person name="Boore J.L."/>
            <person name="Grigoriev I.V."/>
            <person name="Lindberg D.R."/>
            <person name="Seaver E.C."/>
            <person name="Weisblat D.A."/>
            <person name="Putnam N.H."/>
            <person name="Rokhsar D.S."/>
        </authorList>
    </citation>
    <scope>NUCLEOTIDE SEQUENCE [LARGE SCALE GENOMIC DNA]</scope>
</reference>
<dbReference type="RefSeq" id="XP_009047788.1">
    <property type="nucleotide sequence ID" value="XM_009049540.1"/>
</dbReference>
<dbReference type="GeneID" id="20242149"/>
<evidence type="ECO:0000313" key="1">
    <source>
        <dbReference type="EMBL" id="ESP01544.1"/>
    </source>
</evidence>
<protein>
    <submittedName>
        <fullName evidence="1">Uncharacterized protein</fullName>
    </submittedName>
</protein>
<dbReference type="CTD" id="20242149"/>
<name>V4AC18_LOTGI</name>
<dbReference type="AlphaFoldDB" id="V4AC18"/>
<keyword evidence="2" id="KW-1185">Reference proteome</keyword>
<evidence type="ECO:0000313" key="2">
    <source>
        <dbReference type="Proteomes" id="UP000030746"/>
    </source>
</evidence>
<dbReference type="Proteomes" id="UP000030746">
    <property type="component" value="Unassembled WGS sequence"/>
</dbReference>
<dbReference type="KEGG" id="lgi:LOTGIDRAFT_172643"/>
<gene>
    <name evidence="1" type="ORF">LOTGIDRAFT_172643</name>
</gene>
<dbReference type="EMBL" id="KB200484">
    <property type="protein sequence ID" value="ESP01544.1"/>
    <property type="molecule type" value="Genomic_DNA"/>
</dbReference>
<accession>V4AC18</accession>
<dbReference type="HOGENOM" id="CLU_1751786_0_0_1"/>
<proteinExistence type="predicted"/>
<organism evidence="1 2">
    <name type="scientific">Lottia gigantea</name>
    <name type="common">Giant owl limpet</name>
    <dbReference type="NCBI Taxonomy" id="225164"/>
    <lineage>
        <taxon>Eukaryota</taxon>
        <taxon>Metazoa</taxon>
        <taxon>Spiralia</taxon>
        <taxon>Lophotrochozoa</taxon>
        <taxon>Mollusca</taxon>
        <taxon>Gastropoda</taxon>
        <taxon>Patellogastropoda</taxon>
        <taxon>Lottioidea</taxon>
        <taxon>Lottiidae</taxon>
        <taxon>Lottia</taxon>
    </lineage>
</organism>